<dbReference type="SUPFAM" id="SSF54695">
    <property type="entry name" value="POZ domain"/>
    <property type="match status" value="1"/>
</dbReference>
<feature type="region of interest" description="Disordered" evidence="1">
    <location>
        <begin position="157"/>
        <end position="210"/>
    </location>
</feature>
<evidence type="ECO:0000313" key="4">
    <source>
        <dbReference type="Proteomes" id="UP000799440"/>
    </source>
</evidence>
<dbReference type="Gene3D" id="3.30.710.10">
    <property type="entry name" value="Potassium Channel Kv1.1, Chain A"/>
    <property type="match status" value="1"/>
</dbReference>
<dbReference type="PANTHER" id="PTHR47843">
    <property type="entry name" value="BTB DOMAIN-CONTAINING PROTEIN-RELATED"/>
    <property type="match status" value="1"/>
</dbReference>
<evidence type="ECO:0000256" key="1">
    <source>
        <dbReference type="SAM" id="MobiDB-lite"/>
    </source>
</evidence>
<name>A0A6A6V0P8_9PLEO</name>
<evidence type="ECO:0000313" key="3">
    <source>
        <dbReference type="EMBL" id="KAF2743366.1"/>
    </source>
</evidence>
<dbReference type="InterPro" id="IPR011333">
    <property type="entry name" value="SKP1/BTB/POZ_sf"/>
</dbReference>
<feature type="domain" description="BTB" evidence="2">
    <location>
        <begin position="44"/>
        <end position="112"/>
    </location>
</feature>
<organism evidence="3 4">
    <name type="scientific">Sporormia fimetaria CBS 119925</name>
    <dbReference type="NCBI Taxonomy" id="1340428"/>
    <lineage>
        <taxon>Eukaryota</taxon>
        <taxon>Fungi</taxon>
        <taxon>Dikarya</taxon>
        <taxon>Ascomycota</taxon>
        <taxon>Pezizomycotina</taxon>
        <taxon>Dothideomycetes</taxon>
        <taxon>Pleosporomycetidae</taxon>
        <taxon>Pleosporales</taxon>
        <taxon>Sporormiaceae</taxon>
        <taxon>Sporormia</taxon>
    </lineage>
</organism>
<proteinExistence type="predicted"/>
<reference evidence="3" key="1">
    <citation type="journal article" date="2020" name="Stud. Mycol.">
        <title>101 Dothideomycetes genomes: a test case for predicting lifestyles and emergence of pathogens.</title>
        <authorList>
            <person name="Haridas S."/>
            <person name="Albert R."/>
            <person name="Binder M."/>
            <person name="Bloem J."/>
            <person name="Labutti K."/>
            <person name="Salamov A."/>
            <person name="Andreopoulos B."/>
            <person name="Baker S."/>
            <person name="Barry K."/>
            <person name="Bills G."/>
            <person name="Bluhm B."/>
            <person name="Cannon C."/>
            <person name="Castanera R."/>
            <person name="Culley D."/>
            <person name="Daum C."/>
            <person name="Ezra D."/>
            <person name="Gonzalez J."/>
            <person name="Henrissat B."/>
            <person name="Kuo A."/>
            <person name="Liang C."/>
            <person name="Lipzen A."/>
            <person name="Lutzoni F."/>
            <person name="Magnuson J."/>
            <person name="Mondo S."/>
            <person name="Nolan M."/>
            <person name="Ohm R."/>
            <person name="Pangilinan J."/>
            <person name="Park H.-J."/>
            <person name="Ramirez L."/>
            <person name="Alfaro M."/>
            <person name="Sun H."/>
            <person name="Tritt A."/>
            <person name="Yoshinaga Y."/>
            <person name="Zwiers L.-H."/>
            <person name="Turgeon B."/>
            <person name="Goodwin S."/>
            <person name="Spatafora J."/>
            <person name="Crous P."/>
            <person name="Grigoriev I."/>
        </authorList>
    </citation>
    <scope>NUCLEOTIDE SEQUENCE</scope>
    <source>
        <strain evidence="3">CBS 119925</strain>
    </source>
</reference>
<feature type="compositionally biased region" description="Basic and acidic residues" evidence="1">
    <location>
        <begin position="157"/>
        <end position="202"/>
    </location>
</feature>
<keyword evidence="4" id="KW-1185">Reference proteome</keyword>
<dbReference type="InterPro" id="IPR000210">
    <property type="entry name" value="BTB/POZ_dom"/>
</dbReference>
<dbReference type="SMART" id="SM00225">
    <property type="entry name" value="BTB"/>
    <property type="match status" value="1"/>
</dbReference>
<dbReference type="AlphaFoldDB" id="A0A6A6V0P8"/>
<dbReference type="EMBL" id="MU006598">
    <property type="protein sequence ID" value="KAF2743366.1"/>
    <property type="molecule type" value="Genomic_DNA"/>
</dbReference>
<sequence length="320" mass="36541">MTVRPIQYETVDGLKVVMSVRTWKRPDDELMESMAKLYGSEDYADMTIKYGKGKQRSAHRAIMCSRSEFFKCALKGGFKEASTGEIDLSADDAEAVDHMLYYIYHNKYPDPKRCTSNRESKHRESQMSCGDYWLLEGPREPHNMSPSFMAAAAEYNRRRELASQHEHSAESGLNDEKPSASRRVRFSENEGRDVKGEEHPETGAESSAQSEGVTHVHVYAIAEKYGLEGLKTLARQRFKDDLPILMKSSKFPEICHAVFETTIQTDRGLRDLVVQAFRAQLELHKDKKIRRMLNKTPDLALELYDMLCPFVPLHGSGHRS</sequence>
<dbReference type="PROSITE" id="PS50097">
    <property type="entry name" value="BTB"/>
    <property type="match status" value="1"/>
</dbReference>
<protein>
    <recommendedName>
        <fullName evidence="2">BTB domain-containing protein</fullName>
    </recommendedName>
</protein>
<accession>A0A6A6V0P8</accession>
<dbReference type="Pfam" id="PF00651">
    <property type="entry name" value="BTB"/>
    <property type="match status" value="1"/>
</dbReference>
<dbReference type="OrthoDB" id="6359816at2759"/>
<evidence type="ECO:0000259" key="2">
    <source>
        <dbReference type="PROSITE" id="PS50097"/>
    </source>
</evidence>
<dbReference type="PANTHER" id="PTHR47843:SF5">
    <property type="entry name" value="BTB_POZ DOMAIN PROTEIN"/>
    <property type="match status" value="1"/>
</dbReference>
<dbReference type="Proteomes" id="UP000799440">
    <property type="component" value="Unassembled WGS sequence"/>
</dbReference>
<gene>
    <name evidence="3" type="ORF">M011DRAFT_471520</name>
</gene>